<keyword evidence="1" id="KW-0479">Metal-binding</keyword>
<feature type="region of interest" description="Disordered" evidence="5">
    <location>
        <begin position="47"/>
        <end position="81"/>
    </location>
</feature>
<dbReference type="Pfam" id="PF00569">
    <property type="entry name" value="ZZ"/>
    <property type="match status" value="1"/>
</dbReference>
<gene>
    <name evidence="9" type="ORF">EB796_011327</name>
</gene>
<feature type="chain" id="PRO_5029692786" evidence="6">
    <location>
        <begin position="18"/>
        <end position="475"/>
    </location>
</feature>
<evidence type="ECO:0000256" key="6">
    <source>
        <dbReference type="SAM" id="SignalP"/>
    </source>
</evidence>
<dbReference type="OrthoDB" id="8062037at2759"/>
<feature type="compositionally biased region" description="Basic residues" evidence="5">
    <location>
        <begin position="400"/>
        <end position="409"/>
    </location>
</feature>
<dbReference type="PROSITE" id="PS50135">
    <property type="entry name" value="ZF_ZZ_2"/>
    <property type="match status" value="1"/>
</dbReference>
<feature type="compositionally biased region" description="Basic and acidic residues" evidence="5">
    <location>
        <begin position="69"/>
        <end position="81"/>
    </location>
</feature>
<reference evidence="9" key="1">
    <citation type="submission" date="2020-06" db="EMBL/GenBank/DDBJ databases">
        <title>Draft genome of Bugula neritina, a colonial animal packing powerful symbionts and potential medicines.</title>
        <authorList>
            <person name="Rayko M."/>
        </authorList>
    </citation>
    <scope>NUCLEOTIDE SEQUENCE [LARGE SCALE GENOMIC DNA]</scope>
    <source>
        <strain evidence="9">Kwan_BN1</strain>
    </source>
</reference>
<feature type="domain" description="RING-type" evidence="7">
    <location>
        <begin position="88"/>
        <end position="139"/>
    </location>
</feature>
<dbReference type="InterPro" id="IPR001841">
    <property type="entry name" value="Znf_RING"/>
</dbReference>
<evidence type="ECO:0000256" key="5">
    <source>
        <dbReference type="SAM" id="MobiDB-lite"/>
    </source>
</evidence>
<dbReference type="AlphaFoldDB" id="A0A7J7JVD9"/>
<evidence type="ECO:0000256" key="1">
    <source>
        <dbReference type="ARBA" id="ARBA00022723"/>
    </source>
</evidence>
<dbReference type="EMBL" id="VXIV02001713">
    <property type="protein sequence ID" value="KAF6030342.1"/>
    <property type="molecule type" value="Genomic_DNA"/>
</dbReference>
<name>A0A7J7JVD9_BUGNE</name>
<sequence>MLFRFFLEILILAHVQGLEKFRVPREDATSWQLGLVEREINTLLQGEQKRRNAIRNRPETPRQAVSHLPSKDGRPALEQREISEEDTCPICMEELLAKREPVTYCKYSCANSIHIKCMKVWAEHQTSAGEKAIKCPYCREDFGPLEYLREEYKNTVVPGLRRPRVVEHNGTLCRGCNQSPIQGKCYRCTRCNEYHLCQKCFNSSIHPDHSFEFRSLAGQRWRVAQRVITNGLPVPPALVDNLLSRDIGDGDYDLLLQLDNSLQARDLSVNLAQLLLADAIGINGPSADVEQSYIRSQISNSRPPDSVMADRIADSRAQRLTNHTMVERRGVSAVSDSESENLRRRQRNLSLAANTRLMNRRIKETTSTPSISTAQPDGASSLYLGSFTENNQRITERPSRVVRGHRHSNHSTNHTQESPALGLHSLSIGSGVVESEGNRGTRSRPLNTKSKKVHKPKLHSPNLSLLELTGTKCDG</sequence>
<keyword evidence="2 4" id="KW-0863">Zinc-finger</keyword>
<evidence type="ECO:0000259" key="7">
    <source>
        <dbReference type="PROSITE" id="PS50089"/>
    </source>
</evidence>
<dbReference type="PROSITE" id="PS01357">
    <property type="entry name" value="ZF_ZZ_1"/>
    <property type="match status" value="1"/>
</dbReference>
<evidence type="ECO:0000256" key="4">
    <source>
        <dbReference type="PROSITE-ProRule" id="PRU00228"/>
    </source>
</evidence>
<evidence type="ECO:0000259" key="8">
    <source>
        <dbReference type="PROSITE" id="PS50135"/>
    </source>
</evidence>
<proteinExistence type="predicted"/>
<feature type="region of interest" description="Disordered" evidence="5">
    <location>
        <begin position="360"/>
        <end position="460"/>
    </location>
</feature>
<feature type="compositionally biased region" description="Polar residues" evidence="5">
    <location>
        <begin position="438"/>
        <end position="448"/>
    </location>
</feature>
<dbReference type="InterPro" id="IPR013083">
    <property type="entry name" value="Znf_RING/FYVE/PHD"/>
</dbReference>
<dbReference type="PROSITE" id="PS50089">
    <property type="entry name" value="ZF_RING_2"/>
    <property type="match status" value="1"/>
</dbReference>
<feature type="signal peptide" evidence="6">
    <location>
        <begin position="1"/>
        <end position="17"/>
    </location>
</feature>
<feature type="compositionally biased region" description="Basic residues" evidence="5">
    <location>
        <begin position="449"/>
        <end position="458"/>
    </location>
</feature>
<dbReference type="SMART" id="SM00291">
    <property type="entry name" value="ZnF_ZZ"/>
    <property type="match status" value="1"/>
</dbReference>
<comment type="caution">
    <text evidence="9">The sequence shown here is derived from an EMBL/GenBank/DDBJ whole genome shotgun (WGS) entry which is preliminary data.</text>
</comment>
<dbReference type="PANTHER" id="PTHR21540:SF3">
    <property type="entry name" value="E3 UBIQUITIN-PROTEIN LIGASE ZSWIM2"/>
    <property type="match status" value="1"/>
</dbReference>
<dbReference type="PANTHER" id="PTHR21540">
    <property type="entry name" value="RING FINGER AND SWIM DOMAIN-CONTAINING PROTEIN 2"/>
    <property type="match status" value="1"/>
</dbReference>
<dbReference type="CDD" id="cd02338">
    <property type="entry name" value="ZZ_PCMF_like"/>
    <property type="match status" value="1"/>
</dbReference>
<evidence type="ECO:0000256" key="3">
    <source>
        <dbReference type="ARBA" id="ARBA00022833"/>
    </source>
</evidence>
<keyword evidence="3" id="KW-0862">Zinc</keyword>
<protein>
    <submittedName>
        <fullName evidence="9">ZSWIM2</fullName>
    </submittedName>
</protein>
<accession>A0A7J7JVD9</accession>
<feature type="domain" description="ZZ-type" evidence="8">
    <location>
        <begin position="168"/>
        <end position="219"/>
    </location>
</feature>
<dbReference type="CDD" id="cd16494">
    <property type="entry name" value="RING-CH-C4HC3_ZSWM2"/>
    <property type="match status" value="1"/>
</dbReference>
<organism evidence="9 10">
    <name type="scientific">Bugula neritina</name>
    <name type="common">Brown bryozoan</name>
    <name type="synonym">Sertularia neritina</name>
    <dbReference type="NCBI Taxonomy" id="10212"/>
    <lineage>
        <taxon>Eukaryota</taxon>
        <taxon>Metazoa</taxon>
        <taxon>Spiralia</taxon>
        <taxon>Lophotrochozoa</taxon>
        <taxon>Bryozoa</taxon>
        <taxon>Gymnolaemata</taxon>
        <taxon>Cheilostomatida</taxon>
        <taxon>Flustrina</taxon>
        <taxon>Buguloidea</taxon>
        <taxon>Bugulidae</taxon>
        <taxon>Bugula</taxon>
    </lineage>
</organism>
<dbReference type="GO" id="GO:0008270">
    <property type="term" value="F:zinc ion binding"/>
    <property type="evidence" value="ECO:0007669"/>
    <property type="project" value="UniProtKB-KW"/>
</dbReference>
<dbReference type="InterPro" id="IPR039903">
    <property type="entry name" value="Zswim2"/>
</dbReference>
<evidence type="ECO:0000313" key="9">
    <source>
        <dbReference type="EMBL" id="KAF6030342.1"/>
    </source>
</evidence>
<dbReference type="Gene3D" id="3.30.60.90">
    <property type="match status" value="1"/>
</dbReference>
<feature type="compositionally biased region" description="Polar residues" evidence="5">
    <location>
        <begin position="365"/>
        <end position="375"/>
    </location>
</feature>
<dbReference type="InterPro" id="IPR043145">
    <property type="entry name" value="Znf_ZZ_sf"/>
</dbReference>
<dbReference type="SUPFAM" id="SSF57850">
    <property type="entry name" value="RING/U-box"/>
    <property type="match status" value="2"/>
</dbReference>
<dbReference type="InterPro" id="IPR000433">
    <property type="entry name" value="Znf_ZZ"/>
</dbReference>
<evidence type="ECO:0000313" key="10">
    <source>
        <dbReference type="Proteomes" id="UP000593567"/>
    </source>
</evidence>
<keyword evidence="6" id="KW-0732">Signal</keyword>
<dbReference type="GO" id="GO:0061630">
    <property type="term" value="F:ubiquitin protein ligase activity"/>
    <property type="evidence" value="ECO:0007669"/>
    <property type="project" value="InterPro"/>
</dbReference>
<evidence type="ECO:0000256" key="2">
    <source>
        <dbReference type="ARBA" id="ARBA00022771"/>
    </source>
</evidence>
<keyword evidence="10" id="KW-1185">Reference proteome</keyword>
<dbReference type="Gene3D" id="3.30.40.10">
    <property type="entry name" value="Zinc/RING finger domain, C3HC4 (zinc finger)"/>
    <property type="match status" value="1"/>
</dbReference>
<dbReference type="Proteomes" id="UP000593567">
    <property type="component" value="Unassembled WGS sequence"/>
</dbReference>